<dbReference type="HOGENOM" id="CLU_622374_0_0_11"/>
<dbReference type="OrthoDB" id="5181551at2"/>
<sequence>MLPMVNTQVGTAVRRNHDLWFVLIVACMAVPVMAKGSVTALIGVFVLLIWAILTTALKLPMLRNMWIVALAWAVGQTLSNYDHGQYFITFLMYVGLTIAILASGLYWIHETVKMSVASISIAVGLGWLLLKLATGVLDTINPWKYGLSTPVAIIVIALAYHKQASRKTIAFLFVALAITSRIYDNRIQTALFAVAAIAVLFVTDDPERQRTRAKKTLATLGAIVAFLYLAYPAAADEGVFGERAMIQQQRDDQNDANFLVSIRKELPMTAYLAAQNPVLGIGSYAKITRQESAEAIRFVEGFTGPISYSERVYLTGGLDDRAGYKAHTEAVSAVLFAGFLAAPFWIWLMIQNGKAMLSIARGRAVLPGLMFYMIGLVTWDLLFSPMNSNTHLTTGFLLFLIAVSVKKFSAEKPSGGTGEDELSQGAKVLHSDRAASGRRA</sequence>
<feature type="transmembrane region" description="Helical" evidence="2">
    <location>
        <begin position="87"/>
        <end position="108"/>
    </location>
</feature>
<dbReference type="EMBL" id="AP011115">
    <property type="protein sequence ID" value="BAH52284.1"/>
    <property type="molecule type" value="Genomic_DNA"/>
</dbReference>
<reference evidence="3 4" key="1">
    <citation type="submission" date="2009-03" db="EMBL/GenBank/DDBJ databases">
        <title>Comparison of the complete genome sequences of Rhodococcus erythropolis PR4 and Rhodococcus opacus B4.</title>
        <authorList>
            <person name="Takarada H."/>
            <person name="Sekine M."/>
            <person name="Hosoyama A."/>
            <person name="Yamada R."/>
            <person name="Fujisawa T."/>
            <person name="Omata S."/>
            <person name="Shimizu A."/>
            <person name="Tsukatani N."/>
            <person name="Tanikawa S."/>
            <person name="Fujita N."/>
            <person name="Harayama S."/>
        </authorList>
    </citation>
    <scope>NUCLEOTIDE SEQUENCE [LARGE SCALE GENOMIC DNA]</scope>
    <source>
        <strain evidence="3 4">B4</strain>
    </source>
</reference>
<evidence type="ECO:0000256" key="1">
    <source>
        <dbReference type="SAM" id="MobiDB-lite"/>
    </source>
</evidence>
<evidence type="ECO:0000256" key="2">
    <source>
        <dbReference type="SAM" id="Phobius"/>
    </source>
</evidence>
<proteinExistence type="predicted"/>
<feature type="transmembrane region" description="Helical" evidence="2">
    <location>
        <begin position="330"/>
        <end position="350"/>
    </location>
</feature>
<feature type="transmembrane region" description="Helical" evidence="2">
    <location>
        <begin position="189"/>
        <end position="205"/>
    </location>
</feature>
<feature type="region of interest" description="Disordered" evidence="1">
    <location>
        <begin position="410"/>
        <end position="440"/>
    </location>
</feature>
<keyword evidence="2" id="KW-0472">Membrane</keyword>
<keyword evidence="2" id="KW-1133">Transmembrane helix</keyword>
<dbReference type="AlphaFoldDB" id="C1B9D1"/>
<accession>C1B9D1</accession>
<feature type="transmembrane region" description="Helical" evidence="2">
    <location>
        <begin position="388"/>
        <end position="405"/>
    </location>
</feature>
<dbReference type="RefSeq" id="WP_012691221.1">
    <property type="nucleotide sequence ID" value="NC_012522.1"/>
</dbReference>
<evidence type="ECO:0000313" key="3">
    <source>
        <dbReference type="EMBL" id="BAH52284.1"/>
    </source>
</evidence>
<evidence type="ECO:0000313" key="4">
    <source>
        <dbReference type="Proteomes" id="UP000002212"/>
    </source>
</evidence>
<feature type="transmembrane region" description="Helical" evidence="2">
    <location>
        <begin position="362"/>
        <end position="382"/>
    </location>
</feature>
<gene>
    <name evidence="3" type="ordered locus">ROP_40370</name>
</gene>
<feature type="transmembrane region" description="Helical" evidence="2">
    <location>
        <begin position="115"/>
        <end position="137"/>
    </location>
</feature>
<feature type="transmembrane region" description="Helical" evidence="2">
    <location>
        <begin position="217"/>
        <end position="235"/>
    </location>
</feature>
<organism evidence="3 4">
    <name type="scientific">Rhodococcus opacus (strain B4)</name>
    <dbReference type="NCBI Taxonomy" id="632772"/>
    <lineage>
        <taxon>Bacteria</taxon>
        <taxon>Bacillati</taxon>
        <taxon>Actinomycetota</taxon>
        <taxon>Actinomycetes</taxon>
        <taxon>Mycobacteriales</taxon>
        <taxon>Nocardiaceae</taxon>
        <taxon>Rhodococcus</taxon>
    </lineage>
</organism>
<keyword evidence="2" id="KW-0812">Transmembrane</keyword>
<dbReference type="KEGG" id="rop:ROP_40370"/>
<dbReference type="Proteomes" id="UP000002212">
    <property type="component" value="Chromosome"/>
</dbReference>
<feature type="compositionally biased region" description="Basic and acidic residues" evidence="1">
    <location>
        <begin position="429"/>
        <end position="440"/>
    </location>
</feature>
<protein>
    <submittedName>
        <fullName evidence="3">Hypothetical membrane protein</fullName>
    </submittedName>
</protein>
<name>C1B9D1_RHOOB</name>
<feature type="transmembrane region" description="Helical" evidence="2">
    <location>
        <begin position="20"/>
        <end position="53"/>
    </location>
</feature>